<accession>A0ABV0KRH6</accession>
<sequence length="168" mass="18160">MATFRFTSLLWKVLELMMHCHDRDEKQAIQHLQCLAGHQWGCDRGSARFRLTEISGFWVYTPLRIILGLERVASKGLTIGAGWQNGTLPIPTSQHHLANFNGDFFLTETFLMGVCGVSRSVWVGLVGAGSRGLGVLVQRVLGPGAWRGASVPAGAGRGGCGGWWGGVP</sequence>
<evidence type="ECO:0000313" key="2">
    <source>
        <dbReference type="Proteomes" id="UP001476950"/>
    </source>
</evidence>
<proteinExistence type="predicted"/>
<organism evidence="1 2">
    <name type="scientific">Stenomitos frigidus AS-A4</name>
    <dbReference type="NCBI Taxonomy" id="2933935"/>
    <lineage>
        <taxon>Bacteria</taxon>
        <taxon>Bacillati</taxon>
        <taxon>Cyanobacteriota</taxon>
        <taxon>Cyanophyceae</taxon>
        <taxon>Leptolyngbyales</taxon>
        <taxon>Leptolyngbyaceae</taxon>
        <taxon>Stenomitos</taxon>
    </lineage>
</organism>
<keyword evidence="2" id="KW-1185">Reference proteome</keyword>
<gene>
    <name evidence="1" type="ORF">NDI38_25955</name>
</gene>
<dbReference type="RefSeq" id="WP_348250609.1">
    <property type="nucleotide sequence ID" value="NZ_JAMPLM010000045.1"/>
</dbReference>
<evidence type="ECO:0000313" key="1">
    <source>
        <dbReference type="EMBL" id="MEP1061820.1"/>
    </source>
</evidence>
<name>A0ABV0KRH6_9CYAN</name>
<reference evidence="1 2" key="1">
    <citation type="submission" date="2022-04" db="EMBL/GenBank/DDBJ databases">
        <title>Positive selection, recombination, and allopatry shape intraspecific diversity of widespread and dominant cyanobacteria.</title>
        <authorList>
            <person name="Wei J."/>
            <person name="Shu W."/>
            <person name="Hu C."/>
        </authorList>
    </citation>
    <scope>NUCLEOTIDE SEQUENCE [LARGE SCALE GENOMIC DNA]</scope>
    <source>
        <strain evidence="1 2">AS-A4</strain>
    </source>
</reference>
<protein>
    <submittedName>
        <fullName evidence="1">Uncharacterized protein</fullName>
    </submittedName>
</protein>
<dbReference type="EMBL" id="JAMPLM010000045">
    <property type="protein sequence ID" value="MEP1061820.1"/>
    <property type="molecule type" value="Genomic_DNA"/>
</dbReference>
<dbReference type="Proteomes" id="UP001476950">
    <property type="component" value="Unassembled WGS sequence"/>
</dbReference>
<comment type="caution">
    <text evidence="1">The sequence shown here is derived from an EMBL/GenBank/DDBJ whole genome shotgun (WGS) entry which is preliminary data.</text>
</comment>